<reference evidence="1 2" key="2">
    <citation type="submission" date="2008-11" db="EMBL/GenBank/DDBJ databases">
        <title>Draft genome sequence of Eubacterium biforme (DSM 3989).</title>
        <authorList>
            <person name="Sudarsanam P."/>
            <person name="Ley R."/>
            <person name="Guruge J."/>
            <person name="Turnbaugh P.J."/>
            <person name="Mahowald M."/>
            <person name="Liep D."/>
            <person name="Gordon J."/>
        </authorList>
    </citation>
    <scope>NUCLEOTIDE SEQUENCE [LARGE SCALE GENOMIC DNA]</scope>
    <source>
        <strain evidence="1 2">DSM 3989</strain>
    </source>
</reference>
<dbReference type="HOGENOM" id="CLU_2432103_0_0_9"/>
<dbReference type="GO" id="GO:0016810">
    <property type="term" value="F:hydrolase activity, acting on carbon-nitrogen (but not peptide) bonds"/>
    <property type="evidence" value="ECO:0007669"/>
    <property type="project" value="InterPro"/>
</dbReference>
<gene>
    <name evidence="1" type="ORF">EUBIFOR_00441</name>
</gene>
<sequence>MLFKNATIYTMEQEPFVGDFKIDKGVFTEIGKDLNPKDEEVQDLNGLYVFPGLVESHCHLGMEETAIRFEGDDVNEITDPITPNMRGIDGC</sequence>
<name>B7C8D7_9FIRM</name>
<evidence type="ECO:0000313" key="1">
    <source>
        <dbReference type="EMBL" id="EEC90973.1"/>
    </source>
</evidence>
<dbReference type="eggNOG" id="COG1228">
    <property type="taxonomic scope" value="Bacteria"/>
</dbReference>
<protein>
    <recommendedName>
        <fullName evidence="3">Amidohydrolase</fullName>
    </recommendedName>
</protein>
<evidence type="ECO:0008006" key="3">
    <source>
        <dbReference type="Google" id="ProtNLM"/>
    </source>
</evidence>
<comment type="caution">
    <text evidence="1">The sequence shown here is derived from an EMBL/GenBank/DDBJ whole genome shotgun (WGS) entry which is preliminary data.</text>
</comment>
<dbReference type="SUPFAM" id="SSF51338">
    <property type="entry name" value="Composite domain of metallo-dependent hydrolases"/>
    <property type="match status" value="1"/>
</dbReference>
<proteinExistence type="predicted"/>
<feature type="non-terminal residue" evidence="1">
    <location>
        <position position="91"/>
    </location>
</feature>
<dbReference type="Proteomes" id="UP000004315">
    <property type="component" value="Unassembled WGS sequence"/>
</dbReference>
<dbReference type="Gene3D" id="2.30.40.10">
    <property type="entry name" value="Urease, subunit C, domain 1"/>
    <property type="match status" value="1"/>
</dbReference>
<dbReference type="InterPro" id="IPR011059">
    <property type="entry name" value="Metal-dep_hydrolase_composite"/>
</dbReference>
<dbReference type="AlphaFoldDB" id="B7C8D7"/>
<accession>B7C8D7</accession>
<evidence type="ECO:0000313" key="2">
    <source>
        <dbReference type="Proteomes" id="UP000004315"/>
    </source>
</evidence>
<dbReference type="EMBL" id="ABYT01000029">
    <property type="protein sequence ID" value="EEC90973.1"/>
    <property type="molecule type" value="Genomic_DNA"/>
</dbReference>
<organism evidence="1 2">
    <name type="scientific">Holdemanella biformis DSM 3989</name>
    <dbReference type="NCBI Taxonomy" id="518637"/>
    <lineage>
        <taxon>Bacteria</taxon>
        <taxon>Bacillati</taxon>
        <taxon>Bacillota</taxon>
        <taxon>Erysipelotrichia</taxon>
        <taxon>Erysipelotrichales</taxon>
        <taxon>Erysipelotrichaceae</taxon>
        <taxon>Holdemanella</taxon>
    </lineage>
</organism>
<keyword evidence="2" id="KW-1185">Reference proteome</keyword>
<dbReference type="STRING" id="518637.EUBIFOR_00441"/>
<reference evidence="1 2" key="1">
    <citation type="submission" date="2008-10" db="EMBL/GenBank/DDBJ databases">
        <authorList>
            <person name="Fulton L."/>
            <person name="Clifton S."/>
            <person name="Fulton B."/>
            <person name="Xu J."/>
            <person name="Minx P."/>
            <person name="Pepin K.H."/>
            <person name="Johnson M."/>
            <person name="Bhonagiri V."/>
            <person name="Nash W.E."/>
            <person name="Mardis E.R."/>
            <person name="Wilson R.K."/>
        </authorList>
    </citation>
    <scope>NUCLEOTIDE SEQUENCE [LARGE SCALE GENOMIC DNA]</scope>
    <source>
        <strain evidence="1 2">DSM 3989</strain>
    </source>
</reference>